<dbReference type="Proteomes" id="UP000232188">
    <property type="component" value="Unassembled WGS sequence"/>
</dbReference>
<gene>
    <name evidence="4" type="ORF">CH376_11020</name>
    <name evidence="3" type="ORF">CH380_19145</name>
</gene>
<comment type="caution">
    <text evidence="3">The sequence shown here is derived from an EMBL/GenBank/DDBJ whole genome shotgun (WGS) entry which is preliminary data.</text>
</comment>
<feature type="domain" description="Inorganic pyrophosphatase" evidence="2">
    <location>
        <begin position="182"/>
        <end position="316"/>
    </location>
</feature>
<evidence type="ECO:0000256" key="1">
    <source>
        <dbReference type="SAM" id="MobiDB-lite"/>
    </source>
</evidence>
<name>A0A2M9YJB8_9LEPT</name>
<accession>A0A2M9YJB8</accession>
<evidence type="ECO:0000259" key="2">
    <source>
        <dbReference type="Pfam" id="PF18823"/>
    </source>
</evidence>
<dbReference type="Pfam" id="PF18823">
    <property type="entry name" value="InPase"/>
    <property type="match status" value="1"/>
</dbReference>
<evidence type="ECO:0000313" key="6">
    <source>
        <dbReference type="Proteomes" id="UP000232188"/>
    </source>
</evidence>
<evidence type="ECO:0000313" key="5">
    <source>
        <dbReference type="Proteomes" id="UP000232149"/>
    </source>
</evidence>
<dbReference type="InterPro" id="IPR023214">
    <property type="entry name" value="HAD_sf"/>
</dbReference>
<dbReference type="Proteomes" id="UP000232149">
    <property type="component" value="Unassembled WGS sequence"/>
</dbReference>
<evidence type="ECO:0000313" key="4">
    <source>
        <dbReference type="EMBL" id="PJZ61943.1"/>
    </source>
</evidence>
<dbReference type="InterPro" id="IPR041595">
    <property type="entry name" value="Inorganic_Pase"/>
</dbReference>
<reference evidence="5 6" key="1">
    <citation type="submission" date="2017-07" db="EMBL/GenBank/DDBJ databases">
        <title>Leptospira spp. isolated from tropical soils.</title>
        <authorList>
            <person name="Thibeaux R."/>
            <person name="Iraola G."/>
            <person name="Ferres I."/>
            <person name="Bierque E."/>
            <person name="Girault D."/>
            <person name="Soupe-Gilbert M.-E."/>
            <person name="Picardeau M."/>
            <person name="Goarant C."/>
        </authorList>
    </citation>
    <scope>NUCLEOTIDE SEQUENCE [LARGE SCALE GENOMIC DNA]</scope>
    <source>
        <strain evidence="3 6">FH2-B-C1</strain>
        <strain evidence="4 5">FH2-B-D1</strain>
    </source>
</reference>
<sequence>MSVPKKKSFHDTFKDFFKKKYKKSDDKKTICVDFDGVIHSYQSGWLGIDQIPDPPVEGAFDWLLEISNFFNVIIYSSRCSDAKGIDAIKSFLNTRQDEWRQSRYARNLGVPKMSKFSDLFQYSANKIPAHLYLDDRGIQFQGVFPSTEECENFCSWVDSKEFKKSSSSLKIKKGDVNSDPTEAQKKAGNYKKKHLKIHDLPITIENPAGSSRKGIDPDGKSWETKMNHHYGYIKGSKGNDGDHIDVFIGPNPNSEIVFVINQVNPKTKEFDEHKVMLGFDSDEDARNGYHSCYEKGWSGLGDMVSMTINQFQNWLENSDTQKEVEEFFHKAQAAQVGERRTWNDGLQHEKTSSGDWKAVGAGKESAQAYKPTAKVPTSGSSKTHAVTHEQKAVEVLDRWKEFEQKAKERNKERVARTPPEKRAQLNDVKYAVPGDIVRIERPNSGKINRGHIAEVMGKVDDMIKIKLPSGSEFLFSPHDLAYAKSSGSQQIFSYQFLKSSNSENPNIHTFSDGNTYQKEGNGWRLISSEEENDSSPEEDKEFVEKAMKAGEKVPVKVLKNYPELLKQFPEYENRVKSIEALSSKFLKQ</sequence>
<evidence type="ECO:0000313" key="3">
    <source>
        <dbReference type="EMBL" id="PJZ51641.1"/>
    </source>
</evidence>
<protein>
    <recommendedName>
        <fullName evidence="2">Inorganic pyrophosphatase domain-containing protein</fullName>
    </recommendedName>
</protein>
<proteinExistence type="predicted"/>
<dbReference type="Gene3D" id="3.40.50.1000">
    <property type="entry name" value="HAD superfamily/HAD-like"/>
    <property type="match status" value="1"/>
</dbReference>
<feature type="region of interest" description="Disordered" evidence="1">
    <location>
        <begin position="367"/>
        <end position="389"/>
    </location>
</feature>
<feature type="compositionally biased region" description="Polar residues" evidence="1">
    <location>
        <begin position="375"/>
        <end position="384"/>
    </location>
</feature>
<keyword evidence="5" id="KW-1185">Reference proteome</keyword>
<dbReference type="EMBL" id="NPDU01000024">
    <property type="protein sequence ID" value="PJZ61943.1"/>
    <property type="molecule type" value="Genomic_DNA"/>
</dbReference>
<dbReference type="AlphaFoldDB" id="A0A2M9YJB8"/>
<dbReference type="EMBL" id="NPDV01000022">
    <property type="protein sequence ID" value="PJZ51641.1"/>
    <property type="molecule type" value="Genomic_DNA"/>
</dbReference>
<organism evidence="3 6">
    <name type="scientific">Leptospira adleri</name>
    <dbReference type="NCBI Taxonomy" id="2023186"/>
    <lineage>
        <taxon>Bacteria</taxon>
        <taxon>Pseudomonadati</taxon>
        <taxon>Spirochaetota</taxon>
        <taxon>Spirochaetia</taxon>
        <taxon>Leptospirales</taxon>
        <taxon>Leptospiraceae</taxon>
        <taxon>Leptospira</taxon>
    </lineage>
</organism>